<dbReference type="Gramene" id="TraesLAC2A03G00746140.1">
    <property type="protein sequence ID" value="TraesLAC2A03G00746140.1.CDS1"/>
    <property type="gene ID" value="TraesLAC2A03G00746140"/>
</dbReference>
<dbReference type="Gramene" id="TraesJAG2A03G00742400.1">
    <property type="protein sequence ID" value="TraesJAG2A03G00742400.1.CDS1"/>
    <property type="gene ID" value="TraesJAG2A03G00742400"/>
</dbReference>
<dbReference type="Gramene" id="TraesNOR2A03G00752070.1">
    <property type="protein sequence ID" value="TraesNOR2A03G00752070.1.CDS1"/>
    <property type="gene ID" value="TraesNOR2A03G00752070"/>
</dbReference>
<feature type="chain" id="PRO_5017400796" description="Alpha/beta hydrolase fold-3 domain-containing protein" evidence="3">
    <location>
        <begin position="19"/>
        <end position="407"/>
    </location>
</feature>
<dbReference type="Proteomes" id="UP000019116">
    <property type="component" value="Chromosome 2A"/>
</dbReference>
<organism evidence="5">
    <name type="scientific">Triticum aestivum</name>
    <name type="common">Wheat</name>
    <dbReference type="NCBI Taxonomy" id="4565"/>
    <lineage>
        <taxon>Eukaryota</taxon>
        <taxon>Viridiplantae</taxon>
        <taxon>Streptophyta</taxon>
        <taxon>Embryophyta</taxon>
        <taxon>Tracheophyta</taxon>
        <taxon>Spermatophyta</taxon>
        <taxon>Magnoliopsida</taxon>
        <taxon>Liliopsida</taxon>
        <taxon>Poales</taxon>
        <taxon>Poaceae</taxon>
        <taxon>BOP clade</taxon>
        <taxon>Pooideae</taxon>
        <taxon>Triticodae</taxon>
        <taxon>Triticeae</taxon>
        <taxon>Triticinae</taxon>
        <taxon>Triticum</taxon>
    </lineage>
</organism>
<dbReference type="SMR" id="A0A3B6B0Z8"/>
<dbReference type="PANTHER" id="PTHR23024">
    <property type="entry name" value="ARYLACETAMIDE DEACETYLASE"/>
    <property type="match status" value="1"/>
</dbReference>
<evidence type="ECO:0000256" key="2">
    <source>
        <dbReference type="SAM" id="MobiDB-lite"/>
    </source>
</evidence>
<evidence type="ECO:0000259" key="4">
    <source>
        <dbReference type="Pfam" id="PF07859"/>
    </source>
</evidence>
<proteinExistence type="predicted"/>
<keyword evidence="6" id="KW-1185">Reference proteome</keyword>
<feature type="domain" description="Alpha/beta hydrolase fold-3" evidence="4">
    <location>
        <begin position="114"/>
        <end position="251"/>
    </location>
</feature>
<dbReference type="Gramene" id="TraesROB_scaffold_062937_01G000100.1">
    <property type="protein sequence ID" value="TraesROB_scaffold_062937_01G000100.1"/>
    <property type="gene ID" value="TraesROB_scaffold_062937_01G000100"/>
</dbReference>
<evidence type="ECO:0000256" key="3">
    <source>
        <dbReference type="SAM" id="SignalP"/>
    </source>
</evidence>
<dbReference type="PANTHER" id="PTHR23024:SF146">
    <property type="entry name" value="OS08G0474866 PROTEIN"/>
    <property type="match status" value="1"/>
</dbReference>
<dbReference type="STRING" id="4565.A0A3B6B0Z8"/>
<dbReference type="Gramene" id="TraesARI2A03G00749910.1">
    <property type="protein sequence ID" value="TraesARI2A03G00749910.1.CDS1"/>
    <property type="gene ID" value="TraesARI2A03G00749910"/>
</dbReference>
<protein>
    <recommendedName>
        <fullName evidence="4">Alpha/beta hydrolase fold-3 domain-containing protein</fullName>
    </recommendedName>
</protein>
<dbReference type="Gramene" id="TraesCS2A03G0888000.1">
    <property type="protein sequence ID" value="TraesCS2A03G0888000.1.CDS1"/>
    <property type="gene ID" value="TraesCS2A03G0888000"/>
</dbReference>
<name>A0A3B6B0Z8_WHEAT</name>
<dbReference type="SUPFAM" id="SSF53474">
    <property type="entry name" value="alpha/beta-Hydrolases"/>
    <property type="match status" value="1"/>
</dbReference>
<dbReference type="Gramene" id="TraesWEE_scaffold_009409_01G000100.1">
    <property type="protein sequence ID" value="TraesWEE_scaffold_009409_01G000100.1"/>
    <property type="gene ID" value="TraesWEE_scaffold_009409_01G000100"/>
</dbReference>
<dbReference type="Gramene" id="TraesJUL2A03G00747200.1">
    <property type="protein sequence ID" value="TraesJUL2A03G00747200.1.CDS1"/>
    <property type="gene ID" value="TraesJUL2A03G00747200"/>
</dbReference>
<evidence type="ECO:0000313" key="5">
    <source>
        <dbReference type="EnsemblPlants" id="TraesCS2A02G363400.1.cds1"/>
    </source>
</evidence>
<dbReference type="Gramene" id="TraesLDM2A03G00744860.1">
    <property type="protein sequence ID" value="TraesLDM2A03G00744860.1.CDS1"/>
    <property type="gene ID" value="TraesLDM2A03G00744860"/>
</dbReference>
<dbReference type="Gramene" id="TraesCAD_scaffold_014773_01G000100.1">
    <property type="protein sequence ID" value="TraesCAD_scaffold_014773_01G000100.1"/>
    <property type="gene ID" value="TraesCAD_scaffold_014773_01G000100"/>
</dbReference>
<feature type="signal peptide" evidence="3">
    <location>
        <begin position="1"/>
        <end position="18"/>
    </location>
</feature>
<dbReference type="Gramene" id="TraesSYM2A03G00749780.1">
    <property type="protein sequence ID" value="TraesSYM2A03G00749780.1.CDS1"/>
    <property type="gene ID" value="TraesSYM2A03G00749780"/>
</dbReference>
<dbReference type="OMA" id="AMESEEW"/>
<dbReference type="InterPro" id="IPR029058">
    <property type="entry name" value="AB_hydrolase_fold"/>
</dbReference>
<feature type="active site" evidence="1">
    <location>
        <position position="203"/>
    </location>
</feature>
<dbReference type="InterPro" id="IPR050466">
    <property type="entry name" value="Carboxylest/Gibb_receptor"/>
</dbReference>
<feature type="region of interest" description="Disordered" evidence="2">
    <location>
        <begin position="268"/>
        <end position="355"/>
    </location>
</feature>
<keyword evidence="3" id="KW-0732">Signal</keyword>
<evidence type="ECO:0000313" key="6">
    <source>
        <dbReference type="Proteomes" id="UP000019116"/>
    </source>
</evidence>
<evidence type="ECO:0000256" key="1">
    <source>
        <dbReference type="PROSITE-ProRule" id="PRU10038"/>
    </source>
</evidence>
<accession>A0A3B6B0Z8</accession>
<dbReference type="Pfam" id="PF07859">
    <property type="entry name" value="Abhydrolase_3"/>
    <property type="match status" value="1"/>
</dbReference>
<dbReference type="InterPro" id="IPR013094">
    <property type="entry name" value="AB_hydrolase_3"/>
</dbReference>
<reference evidence="5" key="1">
    <citation type="submission" date="2018-08" db="EMBL/GenBank/DDBJ databases">
        <authorList>
            <person name="Rossello M."/>
        </authorList>
    </citation>
    <scope>NUCLEOTIDE SEQUENCE [LARGE SCALE GENOMIC DNA]</scope>
    <source>
        <strain evidence="5">cv. Chinese Spring</strain>
    </source>
</reference>
<dbReference type="Gene3D" id="3.40.50.1820">
    <property type="entry name" value="alpha/beta hydrolase"/>
    <property type="match status" value="1"/>
</dbReference>
<reference evidence="5" key="2">
    <citation type="submission" date="2018-10" db="UniProtKB">
        <authorList>
            <consortium name="EnsemblPlants"/>
        </authorList>
    </citation>
    <scope>IDENTIFICATION</scope>
</reference>
<dbReference type="GO" id="GO:0016787">
    <property type="term" value="F:hydrolase activity"/>
    <property type="evidence" value="ECO:0007669"/>
    <property type="project" value="InterPro"/>
</dbReference>
<feature type="compositionally biased region" description="Basic and acidic residues" evidence="2">
    <location>
        <begin position="325"/>
        <end position="334"/>
    </location>
</feature>
<sequence length="407" mass="43603">MAGSISSALLLLLNMAGALLAPSPRAPFTQSLPGAADDDGDVDFFFFPFLVRYKSGRVQRFVGTDTVPASVDPATGVASKDVAIDAAAGLAVRLYLPSLGNGTRSGRGDRLPLVVFYHGGGFVTESAFSPTYQRYLNALASKAGALVVSVDYHLSPEHPLPAAYDDAWAALRWVLRSARSGSGAEPWLSRRADLTRLLLAGDSAGGNIAHNMAMRAGREGLDGGAAVQGIALLDPYFWGKRPVPSETRDPAERRLNDRIWSFVCAGEVRPRRPGGQPGGHGERRVAAAGVRARAGDRGQAGRAEREGPRVRGGAQGERVGRRGAAVRDARREPRLPSLAAGRREGGEGDGCGGGLHQRRPVIRELEARAFGQIHKYLRNSRRRTGEEQRKMKIQLQVKGTNLSFSFP</sequence>
<dbReference type="Gramene" id="TraesCLE_scaffold_086308_01G000100.1">
    <property type="protein sequence ID" value="TraesCLE_scaffold_086308_01G000100.1"/>
    <property type="gene ID" value="TraesCLE_scaffold_086308_01G000100"/>
</dbReference>
<dbReference type="InterPro" id="IPR033140">
    <property type="entry name" value="Lipase_GDXG_put_SER_AS"/>
</dbReference>
<dbReference type="PROSITE" id="PS01174">
    <property type="entry name" value="LIPASE_GDXG_SER"/>
    <property type="match status" value="1"/>
</dbReference>
<dbReference type="Gramene" id="TraesCS2A02G363400.1">
    <property type="protein sequence ID" value="TraesCS2A02G363400.1.cds1"/>
    <property type="gene ID" value="TraesCS2A02G363400"/>
</dbReference>
<dbReference type="EnsemblPlants" id="TraesCS2A02G363400.1">
    <property type="protein sequence ID" value="TraesCS2A02G363400.1.cds1"/>
    <property type="gene ID" value="TraesCS2A02G363400"/>
</dbReference>
<dbReference type="AlphaFoldDB" id="A0A3B6B0Z8"/>
<dbReference type="Gramene" id="TraesMAC2A03G00741160.1">
    <property type="protein sequence ID" value="TraesMAC2A03G00741160.1.CDS1"/>
    <property type="gene ID" value="TraesMAC2A03G00741160"/>
</dbReference>